<keyword evidence="3 8" id="KW-0808">Transferase</keyword>
<keyword evidence="4" id="KW-0547">Nucleotide-binding</keyword>
<dbReference type="GO" id="GO:0005524">
    <property type="term" value="F:ATP binding"/>
    <property type="evidence" value="ECO:0007669"/>
    <property type="project" value="UniProtKB-KW"/>
</dbReference>
<dbReference type="SUPFAM" id="SSF53748">
    <property type="entry name" value="Phosphoglycerate kinase"/>
    <property type="match status" value="1"/>
</dbReference>
<protein>
    <recommendedName>
        <fullName evidence="2 8">Phosphoglycerate kinase</fullName>
        <ecNumber evidence="2 8">2.7.2.3</ecNumber>
    </recommendedName>
</protein>
<dbReference type="PIRSF" id="PIRSF000724">
    <property type="entry name" value="Pgk"/>
    <property type="match status" value="1"/>
</dbReference>
<dbReference type="GO" id="GO:0006096">
    <property type="term" value="P:glycolytic process"/>
    <property type="evidence" value="ECO:0007669"/>
    <property type="project" value="InterPro"/>
</dbReference>
<proteinExistence type="inferred from homology"/>
<dbReference type="EC" id="2.7.2.3" evidence="2 8"/>
<evidence type="ECO:0000256" key="6">
    <source>
        <dbReference type="ARBA" id="ARBA00022840"/>
    </source>
</evidence>
<reference evidence="9 10" key="1">
    <citation type="journal article" date="2016" name="Nat. Commun.">
        <title>Thousands of microbial genomes shed light on interconnected biogeochemical processes in an aquifer system.</title>
        <authorList>
            <person name="Anantharaman K."/>
            <person name="Brown C.T."/>
            <person name="Hug L.A."/>
            <person name="Sharon I."/>
            <person name="Castelle C.J."/>
            <person name="Probst A.J."/>
            <person name="Thomas B.C."/>
            <person name="Singh A."/>
            <person name="Wilkins M.J."/>
            <person name="Karaoz U."/>
            <person name="Brodie E.L."/>
            <person name="Williams K.H."/>
            <person name="Hubbard S.S."/>
            <person name="Banfield J.F."/>
        </authorList>
    </citation>
    <scope>NUCLEOTIDE SEQUENCE [LARGE SCALE GENOMIC DNA]</scope>
</reference>
<evidence type="ECO:0000313" key="10">
    <source>
        <dbReference type="Proteomes" id="UP000176504"/>
    </source>
</evidence>
<evidence type="ECO:0000313" key="9">
    <source>
        <dbReference type="EMBL" id="OGC55247.1"/>
    </source>
</evidence>
<feature type="binding site" evidence="7">
    <location>
        <begin position="300"/>
        <end position="303"/>
    </location>
    <ligand>
        <name>ATP</name>
        <dbReference type="ChEBI" id="CHEBI:30616"/>
    </ligand>
</feature>
<feature type="binding site" evidence="7">
    <location>
        <position position="201"/>
    </location>
    <ligand>
        <name>ATP</name>
        <dbReference type="ChEBI" id="CHEBI:30616"/>
    </ligand>
</feature>
<dbReference type="Proteomes" id="UP000176504">
    <property type="component" value="Unassembled WGS sequence"/>
</dbReference>
<evidence type="ECO:0000256" key="7">
    <source>
        <dbReference type="PIRSR" id="PIRSR000724-2"/>
    </source>
</evidence>
<dbReference type="Gene3D" id="3.40.50.1260">
    <property type="entry name" value="Phosphoglycerate kinase, N-terminal domain"/>
    <property type="match status" value="3"/>
</dbReference>
<dbReference type="Pfam" id="PF00162">
    <property type="entry name" value="PGK"/>
    <property type="match status" value="2"/>
</dbReference>
<keyword evidence="5 8" id="KW-0418">Kinase</keyword>
<dbReference type="GO" id="GO:0043531">
    <property type="term" value="F:ADP binding"/>
    <property type="evidence" value="ECO:0007669"/>
    <property type="project" value="TreeGrafter"/>
</dbReference>
<gene>
    <name evidence="9" type="ORF">A3A78_04705</name>
</gene>
<evidence type="ECO:0000256" key="3">
    <source>
        <dbReference type="ARBA" id="ARBA00022679"/>
    </source>
</evidence>
<dbReference type="GO" id="GO:0004618">
    <property type="term" value="F:phosphoglycerate kinase activity"/>
    <property type="evidence" value="ECO:0007669"/>
    <property type="project" value="UniProtKB-EC"/>
</dbReference>
<evidence type="ECO:0000256" key="4">
    <source>
        <dbReference type="ARBA" id="ARBA00022741"/>
    </source>
</evidence>
<keyword evidence="6 7" id="KW-0067">ATP-binding</keyword>
<dbReference type="InterPro" id="IPR001576">
    <property type="entry name" value="Phosphoglycerate_kinase"/>
</dbReference>
<dbReference type="InterPro" id="IPR036043">
    <property type="entry name" value="Phosphoglycerate_kinase_sf"/>
</dbReference>
<comment type="catalytic activity">
    <reaction evidence="1 8">
        <text>(2R)-3-phosphoglycerate + ATP = (2R)-3-phospho-glyceroyl phosphate + ADP</text>
        <dbReference type="Rhea" id="RHEA:14801"/>
        <dbReference type="ChEBI" id="CHEBI:30616"/>
        <dbReference type="ChEBI" id="CHEBI:57604"/>
        <dbReference type="ChEBI" id="CHEBI:58272"/>
        <dbReference type="ChEBI" id="CHEBI:456216"/>
        <dbReference type="EC" id="2.7.2.3"/>
    </reaction>
</comment>
<accession>A0A1F4VDL5</accession>
<comment type="caution">
    <text evidence="9">The sequence shown here is derived from an EMBL/GenBank/DDBJ whole genome shotgun (WGS) entry which is preliminary data.</text>
</comment>
<name>A0A1F4VDL5_UNCKA</name>
<comment type="similarity">
    <text evidence="8">Belongs to the phosphoglycerate kinase family.</text>
</comment>
<evidence type="ECO:0000256" key="2">
    <source>
        <dbReference type="ARBA" id="ARBA00013061"/>
    </source>
</evidence>
<evidence type="ECO:0000256" key="1">
    <source>
        <dbReference type="ARBA" id="ARBA00000642"/>
    </source>
</evidence>
<evidence type="ECO:0000256" key="5">
    <source>
        <dbReference type="ARBA" id="ARBA00022777"/>
    </source>
</evidence>
<dbReference type="AlphaFoldDB" id="A0A1F4VDL5"/>
<dbReference type="PRINTS" id="PR00477">
    <property type="entry name" value="PHGLYCKINASE"/>
</dbReference>
<dbReference type="InterPro" id="IPR015824">
    <property type="entry name" value="Phosphoglycerate_kinase_N"/>
</dbReference>
<organism evidence="9 10">
    <name type="scientific">candidate division WWE3 bacterium RIFCSPLOWO2_01_FULL_41_18</name>
    <dbReference type="NCBI Taxonomy" id="1802625"/>
    <lineage>
        <taxon>Bacteria</taxon>
        <taxon>Katanobacteria</taxon>
    </lineage>
</organism>
<dbReference type="EMBL" id="MEVI01000003">
    <property type="protein sequence ID" value="OGC55247.1"/>
    <property type="molecule type" value="Genomic_DNA"/>
</dbReference>
<dbReference type="PANTHER" id="PTHR11406:SF23">
    <property type="entry name" value="PHOSPHOGLYCERATE KINASE 1, CHLOROPLASTIC-RELATED"/>
    <property type="match status" value="1"/>
</dbReference>
<sequence length="345" mass="38406">MDSLNKLNKILLQGKRVLVRGDLDVPVQDGVITDPSRLEAMRETLDYLVLRNVKVILMGHLGRPEGKIVEELRLTPIAEYLTSLGYDVIKLNVALGTELYQTLKVMEDGTILLLENLRFDPREEKNDENFAKDIASFGDLYVNECFATSHREHASISQVPKFLDAYSGFRLEREIENINKVISNYETPLVAVFGGIKLETKLPVISKFLKISDFVLLGGRLGINYETDNNYKILVPIDYLGDKEDIGPKTVKMFSNVIDTAKTVIWNGPMGKIEDDAYLSGTKEIAEAIINSKAFSLVGGGDTIEALNKLKITDKMSFVSMGGGAMLEYISGNKLPGLLALNFYE</sequence>
<dbReference type="GO" id="GO:0005829">
    <property type="term" value="C:cytosol"/>
    <property type="evidence" value="ECO:0007669"/>
    <property type="project" value="TreeGrafter"/>
</dbReference>
<dbReference type="PANTHER" id="PTHR11406">
    <property type="entry name" value="PHOSPHOGLYCERATE KINASE"/>
    <property type="match status" value="1"/>
</dbReference>
<feature type="binding site" evidence="7">
    <location>
        <position position="274"/>
    </location>
    <ligand>
        <name>ATP</name>
        <dbReference type="ChEBI" id="CHEBI:30616"/>
    </ligand>
</feature>
<dbReference type="GO" id="GO:0006094">
    <property type="term" value="P:gluconeogenesis"/>
    <property type="evidence" value="ECO:0007669"/>
    <property type="project" value="TreeGrafter"/>
</dbReference>
<evidence type="ECO:0000256" key="8">
    <source>
        <dbReference type="RuleBase" id="RU000532"/>
    </source>
</evidence>